<keyword evidence="2" id="KW-0677">Repeat</keyword>
<evidence type="ECO:0000256" key="1">
    <source>
        <dbReference type="ARBA" id="ARBA00022614"/>
    </source>
</evidence>
<keyword evidence="4" id="KW-1185">Reference proteome</keyword>
<dbReference type="AlphaFoldDB" id="A0A3M7Q2G5"/>
<protein>
    <submittedName>
        <fullName evidence="3">Amphoterin-induced 1-like</fullName>
    </submittedName>
</protein>
<dbReference type="PANTHER" id="PTHR45617">
    <property type="entry name" value="LEUCINE RICH REPEAT FAMILY PROTEIN"/>
    <property type="match status" value="1"/>
</dbReference>
<dbReference type="SUPFAM" id="SSF52058">
    <property type="entry name" value="L domain-like"/>
    <property type="match status" value="1"/>
</dbReference>
<dbReference type="OrthoDB" id="676979at2759"/>
<dbReference type="PANTHER" id="PTHR45617:SF169">
    <property type="entry name" value="LRRCT DOMAIN-CONTAINING PROTEIN"/>
    <property type="match status" value="1"/>
</dbReference>
<proteinExistence type="predicted"/>
<keyword evidence="1" id="KW-0433">Leucine-rich repeat</keyword>
<dbReference type="Gene3D" id="3.80.10.10">
    <property type="entry name" value="Ribonuclease Inhibitor"/>
    <property type="match status" value="1"/>
</dbReference>
<sequence>MIDFTNEENVELTPFQIDIDITESFRDSLSLRNYDLLYLDRLNSYTGIYNRYIRIELINVNVDQIPYNFFANCTHLEHLNLSKNQISSLDSHVFFFNKNLRYIDLSNNQLGIIDLTIFSHLKYLKSIFLQNNLITQIDNEFSNENTHLKYVYLTENKIYRLDCQISNRKVNLLKLDLCKNRIEFISEKFFQDLKCDYIDLTENPLFDFIYSKNIDDNIKFFRVDHDYYENNYENLLMSLFDRKQPSKSVNKLDKSSKSYYYYFVINDLFKCEKVMRRLFYSESNFVCAKFEEIFEEYKLGNKTILDLLIKQENFGLTDFKEFKKKLDSFLKDHSVENVEMKFKCSQSFMALCERNDTELVEKIFPIEAMYRFCKKFETVSLEEFIKSEEYNKDMIYYVTDSSFLLNIDYEKCLKIAYDKKNIKLIFYIFLLIKYTLINSKFDKGNDSVDYFKSHKNSFKLDKILIQFRDEPSMSDFFFQFLFNEKMVKKFESTKGIVSRTNHSLYESCKQELLTALSLVRRENLLKNELIQKIYKQLWSGVPRFMYSYQLLPVLFFDIMILVI</sequence>
<dbReference type="STRING" id="10195.A0A3M7Q2G5"/>
<name>A0A3M7Q2G5_BRAPC</name>
<dbReference type="SMART" id="SM00369">
    <property type="entry name" value="LRR_TYP"/>
    <property type="match status" value="4"/>
</dbReference>
<accession>A0A3M7Q2G5</accession>
<dbReference type="PROSITE" id="PS51450">
    <property type="entry name" value="LRR"/>
    <property type="match status" value="1"/>
</dbReference>
<evidence type="ECO:0000313" key="3">
    <source>
        <dbReference type="EMBL" id="RNA05404.1"/>
    </source>
</evidence>
<gene>
    <name evidence="3" type="ORF">BpHYR1_035658</name>
</gene>
<comment type="caution">
    <text evidence="3">The sequence shown here is derived from an EMBL/GenBank/DDBJ whole genome shotgun (WGS) entry which is preliminary data.</text>
</comment>
<dbReference type="Proteomes" id="UP000276133">
    <property type="component" value="Unassembled WGS sequence"/>
</dbReference>
<evidence type="ECO:0000256" key="2">
    <source>
        <dbReference type="ARBA" id="ARBA00022737"/>
    </source>
</evidence>
<reference evidence="3 4" key="1">
    <citation type="journal article" date="2018" name="Sci. Rep.">
        <title>Genomic signatures of local adaptation to the degree of environmental predictability in rotifers.</title>
        <authorList>
            <person name="Franch-Gras L."/>
            <person name="Hahn C."/>
            <person name="Garcia-Roger E.M."/>
            <person name="Carmona M.J."/>
            <person name="Serra M."/>
            <person name="Gomez A."/>
        </authorList>
    </citation>
    <scope>NUCLEOTIDE SEQUENCE [LARGE SCALE GENOMIC DNA]</scope>
    <source>
        <strain evidence="3">HYR1</strain>
    </source>
</reference>
<dbReference type="InterPro" id="IPR003591">
    <property type="entry name" value="Leu-rich_rpt_typical-subtyp"/>
</dbReference>
<dbReference type="InterPro" id="IPR032675">
    <property type="entry name" value="LRR_dom_sf"/>
</dbReference>
<organism evidence="3 4">
    <name type="scientific">Brachionus plicatilis</name>
    <name type="common">Marine rotifer</name>
    <name type="synonym">Brachionus muelleri</name>
    <dbReference type="NCBI Taxonomy" id="10195"/>
    <lineage>
        <taxon>Eukaryota</taxon>
        <taxon>Metazoa</taxon>
        <taxon>Spiralia</taxon>
        <taxon>Gnathifera</taxon>
        <taxon>Rotifera</taxon>
        <taxon>Eurotatoria</taxon>
        <taxon>Monogononta</taxon>
        <taxon>Pseudotrocha</taxon>
        <taxon>Ploima</taxon>
        <taxon>Brachionidae</taxon>
        <taxon>Brachionus</taxon>
    </lineage>
</organism>
<dbReference type="EMBL" id="REGN01007734">
    <property type="protein sequence ID" value="RNA05404.1"/>
    <property type="molecule type" value="Genomic_DNA"/>
</dbReference>
<dbReference type="Pfam" id="PF13855">
    <property type="entry name" value="LRR_8"/>
    <property type="match status" value="2"/>
</dbReference>
<dbReference type="InterPro" id="IPR001611">
    <property type="entry name" value="Leu-rich_rpt"/>
</dbReference>
<evidence type="ECO:0000313" key="4">
    <source>
        <dbReference type="Proteomes" id="UP000276133"/>
    </source>
</evidence>